<name>A0ABV7YXF5_9BACT</name>
<feature type="transmembrane region" description="Helical" evidence="5">
    <location>
        <begin position="41"/>
        <end position="64"/>
    </location>
</feature>
<dbReference type="Pfam" id="PF07635">
    <property type="entry name" value="PSCyt1"/>
    <property type="match status" value="1"/>
</dbReference>
<proteinExistence type="predicted"/>
<dbReference type="InterPro" id="IPR036909">
    <property type="entry name" value="Cyt_c-like_dom_sf"/>
</dbReference>
<reference evidence="8" key="1">
    <citation type="journal article" date="2019" name="Int. J. Syst. Evol. Microbiol.">
        <title>The Global Catalogue of Microorganisms (GCM) 10K type strain sequencing project: providing services to taxonomists for standard genome sequencing and annotation.</title>
        <authorList>
            <consortium name="The Broad Institute Genomics Platform"/>
            <consortium name="The Broad Institute Genome Sequencing Center for Infectious Disease"/>
            <person name="Wu L."/>
            <person name="Ma J."/>
        </authorList>
    </citation>
    <scope>NUCLEOTIDE SEQUENCE [LARGE SCALE GENOMIC DNA]</scope>
    <source>
        <strain evidence="8">CECT 7956</strain>
    </source>
</reference>
<feature type="domain" description="Cytochrome c" evidence="6">
    <location>
        <begin position="152"/>
        <end position="244"/>
    </location>
</feature>
<evidence type="ECO:0000256" key="5">
    <source>
        <dbReference type="SAM" id="Phobius"/>
    </source>
</evidence>
<keyword evidence="3 4" id="KW-0408">Iron</keyword>
<feature type="transmembrane region" description="Helical" evidence="5">
    <location>
        <begin position="106"/>
        <end position="125"/>
    </location>
</feature>
<dbReference type="Gene3D" id="3.80.10.10">
    <property type="entry name" value="Ribonuclease Inhibitor"/>
    <property type="match status" value="1"/>
</dbReference>
<dbReference type="InterPro" id="IPR019251">
    <property type="entry name" value="DUF2231_TM"/>
</dbReference>
<keyword evidence="5" id="KW-1133">Transmembrane helix</keyword>
<feature type="transmembrane region" description="Helical" evidence="5">
    <location>
        <begin position="76"/>
        <end position="94"/>
    </location>
</feature>
<dbReference type="PANTHER" id="PTHR35889:SF3">
    <property type="entry name" value="F-BOX DOMAIN-CONTAINING PROTEIN"/>
    <property type="match status" value="1"/>
</dbReference>
<evidence type="ECO:0000313" key="8">
    <source>
        <dbReference type="Proteomes" id="UP001595616"/>
    </source>
</evidence>
<dbReference type="InterPro" id="IPR009056">
    <property type="entry name" value="Cyt_c-like_dom"/>
</dbReference>
<dbReference type="Pfam" id="PF09990">
    <property type="entry name" value="DUF2231"/>
    <property type="match status" value="1"/>
</dbReference>
<dbReference type="Gene3D" id="1.10.760.10">
    <property type="entry name" value="Cytochrome c-like domain"/>
    <property type="match status" value="1"/>
</dbReference>
<dbReference type="SUPFAM" id="SSF46626">
    <property type="entry name" value="Cytochrome c"/>
    <property type="match status" value="1"/>
</dbReference>
<gene>
    <name evidence="7" type="ORF">ACFOOI_10005</name>
</gene>
<comment type="caution">
    <text evidence="7">The sequence shown here is derived from an EMBL/GenBank/DDBJ whole genome shotgun (WGS) entry which is preliminary data.</text>
</comment>
<evidence type="ECO:0000256" key="4">
    <source>
        <dbReference type="PROSITE-ProRule" id="PRU00433"/>
    </source>
</evidence>
<keyword evidence="8" id="KW-1185">Reference proteome</keyword>
<feature type="transmembrane region" description="Helical" evidence="5">
    <location>
        <begin position="12"/>
        <end position="29"/>
    </location>
</feature>
<keyword evidence="2 4" id="KW-0479">Metal-binding</keyword>
<dbReference type="InterPro" id="IPR032675">
    <property type="entry name" value="LRR_dom_sf"/>
</dbReference>
<evidence type="ECO:0000256" key="2">
    <source>
        <dbReference type="ARBA" id="ARBA00022723"/>
    </source>
</evidence>
<dbReference type="InterPro" id="IPR011429">
    <property type="entry name" value="Cyt_c_Planctomycete-type"/>
</dbReference>
<evidence type="ECO:0000313" key="7">
    <source>
        <dbReference type="EMBL" id="MFC3810987.1"/>
    </source>
</evidence>
<sequence>MTSFLGHFHPLFVHLPIGILVVGLLFKAISLKSENPIYEAILPAVLLASFVSSVFSAGSGYLLSLSGGYEKDLLGYHQWAGIALTVLTGVLYFLVTKNKIKSLQNVFWIVSAGLLGITGHLGGSLTHGENFLSFSEEKYQKPVIVNLPEAKVYTEIIEPIFAEKCWSCHSAKKQKGGLRMDGKAFITKGGEDGAAFLAHQAAKSRIILRAQLNEKDEEHMPPAGKPQLTEKEIKLIAWWINEGADFNKKVKELKATAEIKSILANLSTPSISQAEPDVPKENIDAADEKVIALIKNEGVAIVPVAINSNYLLVNFNGRKVKETVWENLKKIGDNVVWLKAKNLTVGNGNLEVIQSMKNLCQLDLSGSDIKNEDLSKLAELKNLRVLNLNYTNVSLQGLEALKNLKSLRSIYLFSSKISKTDWPKLKAMFPKTQLDSGNYQVPTFEKDTLILKKEDLVSE</sequence>
<keyword evidence="5" id="KW-0472">Membrane</keyword>
<dbReference type="PANTHER" id="PTHR35889">
    <property type="entry name" value="CYCLOINULO-OLIGOSACCHARIDE FRUCTANOTRANSFERASE-RELATED"/>
    <property type="match status" value="1"/>
</dbReference>
<evidence type="ECO:0000256" key="1">
    <source>
        <dbReference type="ARBA" id="ARBA00022617"/>
    </source>
</evidence>
<keyword evidence="1 4" id="KW-0349">Heme</keyword>
<dbReference type="EMBL" id="JBHRYQ010000001">
    <property type="protein sequence ID" value="MFC3810987.1"/>
    <property type="molecule type" value="Genomic_DNA"/>
</dbReference>
<dbReference type="PROSITE" id="PS51007">
    <property type="entry name" value="CYTC"/>
    <property type="match status" value="1"/>
</dbReference>
<dbReference type="RefSeq" id="WP_379837586.1">
    <property type="nucleotide sequence ID" value="NZ_JBHRYQ010000001.1"/>
</dbReference>
<accession>A0ABV7YXF5</accession>
<evidence type="ECO:0000256" key="3">
    <source>
        <dbReference type="ARBA" id="ARBA00023004"/>
    </source>
</evidence>
<keyword evidence="5" id="KW-0812">Transmembrane</keyword>
<dbReference type="SUPFAM" id="SSF52047">
    <property type="entry name" value="RNI-like"/>
    <property type="match status" value="1"/>
</dbReference>
<organism evidence="7 8">
    <name type="scientific">Lacihabitans lacunae</name>
    <dbReference type="NCBI Taxonomy" id="1028214"/>
    <lineage>
        <taxon>Bacteria</taxon>
        <taxon>Pseudomonadati</taxon>
        <taxon>Bacteroidota</taxon>
        <taxon>Cytophagia</taxon>
        <taxon>Cytophagales</taxon>
        <taxon>Leadbetterellaceae</taxon>
        <taxon>Lacihabitans</taxon>
    </lineage>
</organism>
<protein>
    <submittedName>
        <fullName evidence="7">C-type cytochrome domain-containing protein</fullName>
    </submittedName>
</protein>
<evidence type="ECO:0000259" key="6">
    <source>
        <dbReference type="PROSITE" id="PS51007"/>
    </source>
</evidence>
<dbReference type="Proteomes" id="UP001595616">
    <property type="component" value="Unassembled WGS sequence"/>
</dbReference>